<dbReference type="AlphaFoldDB" id="A0A1H1UHH5"/>
<dbReference type="Pfam" id="PF07811">
    <property type="entry name" value="TadE"/>
    <property type="match status" value="1"/>
</dbReference>
<sequence length="116" mass="12126">MAEFALVSVLVLALVLAVVQVILAVYVRSLLVDAAAEGARVAARADSLPSDGIRRTEQLIEGSLSGRFAEDVRVSEAEFDGLPVMEISVRAPFPVVGTLGPSGMLEVQGHAVQEPG</sequence>
<dbReference type="InterPro" id="IPR012495">
    <property type="entry name" value="TadE-like_dom"/>
</dbReference>
<dbReference type="Proteomes" id="UP000185663">
    <property type="component" value="Chromosome I"/>
</dbReference>
<accession>A0A1H1UHH5</accession>
<name>A0A1H1UHH5_9CELL</name>
<reference evidence="2 3" key="1">
    <citation type="submission" date="2016-10" db="EMBL/GenBank/DDBJ databases">
        <authorList>
            <person name="de Groot N.N."/>
        </authorList>
    </citation>
    <scope>NUCLEOTIDE SEQUENCE [LARGE SCALE GENOMIC DNA]</scope>
    <source>
        <strain evidence="2 3">DSM 22126</strain>
    </source>
</reference>
<dbReference type="RefSeq" id="WP_172828959.1">
    <property type="nucleotide sequence ID" value="NZ_LT629776.1"/>
</dbReference>
<organism evidence="2 3">
    <name type="scientific">Paraoerskovia marina</name>
    <dbReference type="NCBI Taxonomy" id="545619"/>
    <lineage>
        <taxon>Bacteria</taxon>
        <taxon>Bacillati</taxon>
        <taxon>Actinomycetota</taxon>
        <taxon>Actinomycetes</taxon>
        <taxon>Micrococcales</taxon>
        <taxon>Cellulomonadaceae</taxon>
        <taxon>Paraoerskovia</taxon>
    </lineage>
</organism>
<evidence type="ECO:0000313" key="2">
    <source>
        <dbReference type="EMBL" id="SDS71810.1"/>
    </source>
</evidence>
<protein>
    <submittedName>
        <fullName evidence="2">TadE-like protein</fullName>
    </submittedName>
</protein>
<dbReference type="EMBL" id="LT629776">
    <property type="protein sequence ID" value="SDS71810.1"/>
    <property type="molecule type" value="Genomic_DNA"/>
</dbReference>
<evidence type="ECO:0000313" key="3">
    <source>
        <dbReference type="Proteomes" id="UP000185663"/>
    </source>
</evidence>
<gene>
    <name evidence="2" type="ORF">SAMN04489860_2197</name>
</gene>
<feature type="domain" description="TadE-like" evidence="1">
    <location>
        <begin position="2"/>
        <end position="40"/>
    </location>
</feature>
<dbReference type="eggNOG" id="ENOG5032T1V">
    <property type="taxonomic scope" value="Bacteria"/>
</dbReference>
<keyword evidence="3" id="KW-1185">Reference proteome</keyword>
<dbReference type="STRING" id="545619.SAMN04489860_2197"/>
<evidence type="ECO:0000259" key="1">
    <source>
        <dbReference type="Pfam" id="PF07811"/>
    </source>
</evidence>
<proteinExistence type="predicted"/>